<feature type="transmembrane region" description="Helical" evidence="1">
    <location>
        <begin position="246"/>
        <end position="266"/>
    </location>
</feature>
<reference evidence="2" key="1">
    <citation type="submission" date="2022-10" db="EMBL/GenBank/DDBJ databases">
        <authorList>
            <person name="Chen Y."/>
            <person name="Dougan E. K."/>
            <person name="Chan C."/>
            <person name="Rhodes N."/>
            <person name="Thang M."/>
        </authorList>
    </citation>
    <scope>NUCLEOTIDE SEQUENCE</scope>
</reference>
<name>A0A9P1CLU9_9DINO</name>
<evidence type="ECO:0000313" key="4">
    <source>
        <dbReference type="Proteomes" id="UP001152797"/>
    </source>
</evidence>
<dbReference type="EMBL" id="CAMXCT020001901">
    <property type="protein sequence ID" value="CAL1147404.1"/>
    <property type="molecule type" value="Genomic_DNA"/>
</dbReference>
<feature type="transmembrane region" description="Helical" evidence="1">
    <location>
        <begin position="81"/>
        <end position="99"/>
    </location>
</feature>
<keyword evidence="4" id="KW-1185">Reference proteome</keyword>
<feature type="transmembrane region" description="Helical" evidence="1">
    <location>
        <begin position="178"/>
        <end position="198"/>
    </location>
</feature>
<feature type="transmembrane region" description="Helical" evidence="1">
    <location>
        <begin position="119"/>
        <end position="137"/>
    </location>
</feature>
<accession>A0A9P1CLU9</accession>
<dbReference type="Proteomes" id="UP001152797">
    <property type="component" value="Unassembled WGS sequence"/>
</dbReference>
<protein>
    <submittedName>
        <fullName evidence="2">Uncharacterized protein</fullName>
    </submittedName>
</protein>
<dbReference type="EMBL" id="CAMXCT010001901">
    <property type="protein sequence ID" value="CAI3994029.1"/>
    <property type="molecule type" value="Genomic_DNA"/>
</dbReference>
<feature type="non-terminal residue" evidence="2">
    <location>
        <position position="612"/>
    </location>
</feature>
<feature type="transmembrane region" description="Helical" evidence="1">
    <location>
        <begin position="51"/>
        <end position="69"/>
    </location>
</feature>
<dbReference type="AlphaFoldDB" id="A0A9P1CLU9"/>
<feature type="transmembrane region" description="Helical" evidence="1">
    <location>
        <begin position="149"/>
        <end position="166"/>
    </location>
</feature>
<proteinExistence type="predicted"/>
<sequence>MPNVRSAEGTLWGAFCRRMYALKRRLLCLTLLVLLIISCITDLNVQGENSYAPSMLGLCCGLLLGVLHLPEVGVVRDIPRALKIVAAVLLMIVTVYAATYPWHMFPGFEGRPRRMGKRWLMLSSLLVIASIYILCILKEHPPSTYAHDAKWCILGIWLSTMIYQFYEAAKAWKSTMWGDFGLAFAISVDSIVLGWVVIMFQSRIRVLRASSQGFNSKFWIYVMCSAFIANSICTAIQRGWSSHVGQWGSILVRTIFLTIWLTYTVIVSRTLSRGLHVLWVESRRVRGLPRQQVQWAARVLRMELMICASLGTTTFFVWSTINVVKLIQLLDPDEYDRIKMDVWFWVSILRRFDGVLNAVELALLSGILWQGSPPEEDVEMESRSRLRGLTSMSDFLEVSEQDLYRAKVEELAQRGFRLRSLIKFWEELLEGEVMPSFDPRRSQTNDVVRQAIIPSSRLGHGGFALASIWEEKPVLPKSMVTHNWTNTFVNLVAAMVSDALGGDCYANVADQLCSKSGVANLKQQLEEAGQTDVSFWVCAFSVNQHASICGGYGPEPAEGTPEWKVWDKKRHDSVSLQRFPLCSCNETKIFSHHDAACELNKFDDMMNYLSRR</sequence>
<keyword evidence="1" id="KW-1133">Transmembrane helix</keyword>
<comment type="caution">
    <text evidence="2">The sequence shown here is derived from an EMBL/GenBank/DDBJ whole genome shotgun (WGS) entry which is preliminary data.</text>
</comment>
<keyword evidence="1" id="KW-0812">Transmembrane</keyword>
<dbReference type="EMBL" id="CAMXCT030001901">
    <property type="protein sequence ID" value="CAL4781341.1"/>
    <property type="molecule type" value="Genomic_DNA"/>
</dbReference>
<dbReference type="OrthoDB" id="442805at2759"/>
<gene>
    <name evidence="2" type="ORF">C1SCF055_LOCUS20712</name>
</gene>
<evidence type="ECO:0000256" key="1">
    <source>
        <dbReference type="SAM" id="Phobius"/>
    </source>
</evidence>
<feature type="transmembrane region" description="Helical" evidence="1">
    <location>
        <begin position="299"/>
        <end position="318"/>
    </location>
</feature>
<evidence type="ECO:0000313" key="2">
    <source>
        <dbReference type="EMBL" id="CAI3994029.1"/>
    </source>
</evidence>
<reference evidence="3" key="2">
    <citation type="submission" date="2024-04" db="EMBL/GenBank/DDBJ databases">
        <authorList>
            <person name="Chen Y."/>
            <person name="Shah S."/>
            <person name="Dougan E. K."/>
            <person name="Thang M."/>
            <person name="Chan C."/>
        </authorList>
    </citation>
    <scope>NUCLEOTIDE SEQUENCE [LARGE SCALE GENOMIC DNA]</scope>
</reference>
<feature type="transmembrane region" description="Helical" evidence="1">
    <location>
        <begin position="218"/>
        <end position="240"/>
    </location>
</feature>
<evidence type="ECO:0000313" key="3">
    <source>
        <dbReference type="EMBL" id="CAL1147404.1"/>
    </source>
</evidence>
<organism evidence="2">
    <name type="scientific">Cladocopium goreaui</name>
    <dbReference type="NCBI Taxonomy" id="2562237"/>
    <lineage>
        <taxon>Eukaryota</taxon>
        <taxon>Sar</taxon>
        <taxon>Alveolata</taxon>
        <taxon>Dinophyceae</taxon>
        <taxon>Suessiales</taxon>
        <taxon>Symbiodiniaceae</taxon>
        <taxon>Cladocopium</taxon>
    </lineage>
</organism>
<keyword evidence="1" id="KW-0472">Membrane</keyword>